<proteinExistence type="predicted"/>
<feature type="compositionally biased region" description="Acidic residues" evidence="2">
    <location>
        <begin position="445"/>
        <end position="454"/>
    </location>
</feature>
<dbReference type="InterPro" id="IPR036397">
    <property type="entry name" value="RNaseH_sf"/>
</dbReference>
<gene>
    <name evidence="4" type="ORF">VKT23_000381</name>
</gene>
<dbReference type="SUPFAM" id="SSF53098">
    <property type="entry name" value="Ribonuclease H-like"/>
    <property type="match status" value="1"/>
</dbReference>
<feature type="region of interest" description="Disordered" evidence="2">
    <location>
        <begin position="427"/>
        <end position="454"/>
    </location>
</feature>
<evidence type="ECO:0000313" key="4">
    <source>
        <dbReference type="EMBL" id="KAK7472260.1"/>
    </source>
</evidence>
<comment type="caution">
    <text evidence="4">The sequence shown here is derived from an EMBL/GenBank/DDBJ whole genome shotgun (WGS) entry which is preliminary data.</text>
</comment>
<dbReference type="Proteomes" id="UP001498398">
    <property type="component" value="Unassembled WGS sequence"/>
</dbReference>
<dbReference type="Gene3D" id="1.10.10.60">
    <property type="entry name" value="Homeodomain-like"/>
    <property type="match status" value="1"/>
</dbReference>
<evidence type="ECO:0000313" key="5">
    <source>
        <dbReference type="Proteomes" id="UP001498398"/>
    </source>
</evidence>
<evidence type="ECO:0000256" key="1">
    <source>
        <dbReference type="ARBA" id="ARBA00022884"/>
    </source>
</evidence>
<sequence length="516" mass="59804">MDSADPHSDDQTHSFLLYAHKIVCDAAFIITSFPNVESFSVERILRQLYSVYHILSDLDDPWLTRGDLESLSNHVLETARPLYEFLKNPPTPSNNGKASYIFTGHRGRPRRRINLDRAIELHNLGCTWESISEALGVTRQTLYNHLRDAGLSTQRPAYTSISDDDLDETVSEIILSHPTAGSNVVSGHLEAKGIRVPITRVQESLRRVDPIGVFVRWTGCIKRRVYRVRGANSLWHMDGNEKLRPWGFYVHGCVDGFSRLILYLLCTNNKRSRTVGRIFLQAVTKYGWPSRMRGDWGKENNDVEMHMNRHWGINHNAYLRGRSTHNVRIERMWRDVRKDTLEMFRKVFLYLEEIGLLDMDNDIHRICLYIVYQPRIQNSLDRTISSWNLHRLRTERNKSPKSIYELSREKAINQGYWCADPGDDRVTASDPAYGQEDGDLPPLEELAEDPESADYTEYQSYDEEKENGVLINEDSEIEEGKEFFRGKGFDWNQDDENWGIDIFCKGVMLMETILHG</sequence>
<dbReference type="InterPro" id="IPR058913">
    <property type="entry name" value="Integrase_dom_put"/>
</dbReference>
<evidence type="ECO:0000256" key="2">
    <source>
        <dbReference type="SAM" id="MobiDB-lite"/>
    </source>
</evidence>
<dbReference type="EMBL" id="JBANRG010000001">
    <property type="protein sequence ID" value="KAK7472260.1"/>
    <property type="molecule type" value="Genomic_DNA"/>
</dbReference>
<organism evidence="4 5">
    <name type="scientific">Marasmiellus scandens</name>
    <dbReference type="NCBI Taxonomy" id="2682957"/>
    <lineage>
        <taxon>Eukaryota</taxon>
        <taxon>Fungi</taxon>
        <taxon>Dikarya</taxon>
        <taxon>Basidiomycota</taxon>
        <taxon>Agaricomycotina</taxon>
        <taxon>Agaricomycetes</taxon>
        <taxon>Agaricomycetidae</taxon>
        <taxon>Agaricales</taxon>
        <taxon>Marasmiineae</taxon>
        <taxon>Omphalotaceae</taxon>
        <taxon>Marasmiellus</taxon>
    </lineage>
</organism>
<dbReference type="PANTHER" id="PTHR46791">
    <property type="entry name" value="EXPRESSED PROTEIN"/>
    <property type="match status" value="1"/>
</dbReference>
<dbReference type="Pfam" id="PF24764">
    <property type="entry name" value="rva_4"/>
    <property type="match status" value="1"/>
</dbReference>
<keyword evidence="1" id="KW-0694">RNA-binding</keyword>
<reference evidence="4 5" key="1">
    <citation type="submission" date="2024-01" db="EMBL/GenBank/DDBJ databases">
        <title>A draft genome for the cacao thread blight pathogen Marasmiellus scandens.</title>
        <authorList>
            <person name="Baruah I.K."/>
            <person name="Leung J."/>
            <person name="Bukari Y."/>
            <person name="Amoako-Attah I."/>
            <person name="Meinhardt L.W."/>
            <person name="Bailey B.A."/>
            <person name="Cohen S.P."/>
        </authorList>
    </citation>
    <scope>NUCLEOTIDE SEQUENCE [LARGE SCALE GENOMIC DNA]</scope>
    <source>
        <strain evidence="4 5">GH-19</strain>
    </source>
</reference>
<dbReference type="PANTHER" id="PTHR46791:SF5">
    <property type="entry name" value="CLR5 DOMAIN-CONTAINING PROTEIN-RELATED"/>
    <property type="match status" value="1"/>
</dbReference>
<name>A0ABR1K3X4_9AGAR</name>
<evidence type="ECO:0000259" key="3">
    <source>
        <dbReference type="PROSITE" id="PS50994"/>
    </source>
</evidence>
<accession>A0ABR1K3X4</accession>
<dbReference type="InterPro" id="IPR001584">
    <property type="entry name" value="Integrase_cat-core"/>
</dbReference>
<feature type="domain" description="Integrase catalytic" evidence="3">
    <location>
        <begin position="226"/>
        <end position="408"/>
    </location>
</feature>
<keyword evidence="5" id="KW-1185">Reference proteome</keyword>
<dbReference type="InterPro" id="IPR012337">
    <property type="entry name" value="RNaseH-like_sf"/>
</dbReference>
<dbReference type="PROSITE" id="PS50994">
    <property type="entry name" value="INTEGRASE"/>
    <property type="match status" value="1"/>
</dbReference>
<protein>
    <recommendedName>
        <fullName evidence="3">Integrase catalytic domain-containing protein</fullName>
    </recommendedName>
</protein>
<dbReference type="Gene3D" id="3.30.420.10">
    <property type="entry name" value="Ribonuclease H-like superfamily/Ribonuclease H"/>
    <property type="match status" value="1"/>
</dbReference>